<dbReference type="Proteomes" id="UP000734854">
    <property type="component" value="Unassembled WGS sequence"/>
</dbReference>
<dbReference type="PROSITE" id="PS50102">
    <property type="entry name" value="RRM"/>
    <property type="match status" value="1"/>
</dbReference>
<organism evidence="3 4">
    <name type="scientific">Zingiber officinale</name>
    <name type="common">Ginger</name>
    <name type="synonym">Amomum zingiber</name>
    <dbReference type="NCBI Taxonomy" id="94328"/>
    <lineage>
        <taxon>Eukaryota</taxon>
        <taxon>Viridiplantae</taxon>
        <taxon>Streptophyta</taxon>
        <taxon>Embryophyta</taxon>
        <taxon>Tracheophyta</taxon>
        <taxon>Spermatophyta</taxon>
        <taxon>Magnoliopsida</taxon>
        <taxon>Liliopsida</taxon>
        <taxon>Zingiberales</taxon>
        <taxon>Zingiberaceae</taxon>
        <taxon>Zingiber</taxon>
    </lineage>
</organism>
<dbReference type="Gene3D" id="3.30.70.330">
    <property type="match status" value="1"/>
</dbReference>
<keyword evidence="4" id="KW-1185">Reference proteome</keyword>
<sequence length="53" mass="5749">MMSLKEAFMNYGEVVDGKVEGLEGFGFVIFISSEEASAIISGMDGKCHTLWDA</sequence>
<evidence type="ECO:0000313" key="4">
    <source>
        <dbReference type="Proteomes" id="UP000734854"/>
    </source>
</evidence>
<dbReference type="AlphaFoldDB" id="A0A8J5L1X2"/>
<dbReference type="InterPro" id="IPR012677">
    <property type="entry name" value="Nucleotide-bd_a/b_plait_sf"/>
</dbReference>
<dbReference type="GO" id="GO:0003723">
    <property type="term" value="F:RNA binding"/>
    <property type="evidence" value="ECO:0007669"/>
    <property type="project" value="UniProtKB-UniRule"/>
</dbReference>
<dbReference type="InterPro" id="IPR035979">
    <property type="entry name" value="RBD_domain_sf"/>
</dbReference>
<protein>
    <recommendedName>
        <fullName evidence="2">RRM domain-containing protein</fullName>
    </recommendedName>
</protein>
<evidence type="ECO:0000313" key="3">
    <source>
        <dbReference type="EMBL" id="KAG6498131.1"/>
    </source>
</evidence>
<comment type="caution">
    <text evidence="3">The sequence shown here is derived from an EMBL/GenBank/DDBJ whole genome shotgun (WGS) entry which is preliminary data.</text>
</comment>
<gene>
    <name evidence="3" type="ORF">ZIOFF_046040</name>
</gene>
<dbReference type="Pfam" id="PF00076">
    <property type="entry name" value="RRM_1"/>
    <property type="match status" value="1"/>
</dbReference>
<accession>A0A8J5L1X2</accession>
<evidence type="ECO:0000256" key="1">
    <source>
        <dbReference type="PROSITE-ProRule" id="PRU00176"/>
    </source>
</evidence>
<reference evidence="3 4" key="1">
    <citation type="submission" date="2020-08" db="EMBL/GenBank/DDBJ databases">
        <title>Plant Genome Project.</title>
        <authorList>
            <person name="Zhang R.-G."/>
        </authorList>
    </citation>
    <scope>NUCLEOTIDE SEQUENCE [LARGE SCALE GENOMIC DNA]</scope>
    <source>
        <tissue evidence="3">Rhizome</tissue>
    </source>
</reference>
<feature type="domain" description="RRM" evidence="2">
    <location>
        <begin position="1"/>
        <end position="46"/>
    </location>
</feature>
<evidence type="ECO:0000259" key="2">
    <source>
        <dbReference type="PROSITE" id="PS50102"/>
    </source>
</evidence>
<name>A0A8J5L1X2_ZINOF</name>
<keyword evidence="1" id="KW-0694">RNA-binding</keyword>
<proteinExistence type="predicted"/>
<dbReference type="SUPFAM" id="SSF54928">
    <property type="entry name" value="RNA-binding domain, RBD"/>
    <property type="match status" value="1"/>
</dbReference>
<dbReference type="InterPro" id="IPR000504">
    <property type="entry name" value="RRM_dom"/>
</dbReference>
<dbReference type="EMBL" id="JACMSC010000012">
    <property type="protein sequence ID" value="KAG6498131.1"/>
    <property type="molecule type" value="Genomic_DNA"/>
</dbReference>